<dbReference type="AlphaFoldDB" id="A0A433Q401"/>
<dbReference type="SUPFAM" id="SSF103196">
    <property type="entry name" value="Roadblock/LC7 domain"/>
    <property type="match status" value="1"/>
</dbReference>
<feature type="compositionally biased region" description="Basic residues" evidence="2">
    <location>
        <begin position="416"/>
        <end position="426"/>
    </location>
</feature>
<dbReference type="Pfam" id="PF13638">
    <property type="entry name" value="PIN_4"/>
    <property type="match status" value="1"/>
</dbReference>
<dbReference type="Proteomes" id="UP000274822">
    <property type="component" value="Unassembled WGS sequence"/>
</dbReference>
<proteinExistence type="inferred from homology"/>
<evidence type="ECO:0000256" key="2">
    <source>
        <dbReference type="SAM" id="MobiDB-lite"/>
    </source>
</evidence>
<keyword evidence="5" id="KW-1185">Reference proteome</keyword>
<dbReference type="FunFam" id="3.30.450.30:FF:000004">
    <property type="entry name" value="ragulator complex protein LAMTOR2"/>
    <property type="match status" value="1"/>
</dbReference>
<evidence type="ECO:0000313" key="4">
    <source>
        <dbReference type="EMBL" id="RUS24462.1"/>
    </source>
</evidence>
<comment type="caution">
    <text evidence="4">The sequence shown here is derived from an EMBL/GenBank/DDBJ whole genome shotgun (WGS) entry which is preliminary data.</text>
</comment>
<dbReference type="GO" id="GO:0005085">
    <property type="term" value="F:guanyl-nucleotide exchange factor activity"/>
    <property type="evidence" value="ECO:0007669"/>
    <property type="project" value="InterPro"/>
</dbReference>
<name>A0A433Q401_9FUNG</name>
<dbReference type="EMBL" id="RBNJ01015921">
    <property type="protein sequence ID" value="RUS24462.1"/>
    <property type="molecule type" value="Genomic_DNA"/>
</dbReference>
<dbReference type="InterPro" id="IPR002716">
    <property type="entry name" value="PIN_dom"/>
</dbReference>
<dbReference type="Gene3D" id="3.30.450.30">
    <property type="entry name" value="Dynein light chain 2a, cytoplasmic"/>
    <property type="match status" value="1"/>
</dbReference>
<dbReference type="InterPro" id="IPR004942">
    <property type="entry name" value="Roadblock/LAMTOR2_dom"/>
</dbReference>
<dbReference type="Gene3D" id="3.40.50.1010">
    <property type="entry name" value="5'-nuclease"/>
    <property type="match status" value="1"/>
</dbReference>
<evidence type="ECO:0000313" key="5">
    <source>
        <dbReference type="Proteomes" id="UP000274822"/>
    </source>
</evidence>
<evidence type="ECO:0000259" key="3">
    <source>
        <dbReference type="SMART" id="SM00960"/>
    </source>
</evidence>
<dbReference type="InterPro" id="IPR011990">
    <property type="entry name" value="TPR-like_helical_dom_sf"/>
</dbReference>
<gene>
    <name evidence="4" type="ORF">BC938DRAFT_473542</name>
</gene>
<organism evidence="4 5">
    <name type="scientific">Jimgerdemannia flammicorona</name>
    <dbReference type="NCBI Taxonomy" id="994334"/>
    <lineage>
        <taxon>Eukaryota</taxon>
        <taxon>Fungi</taxon>
        <taxon>Fungi incertae sedis</taxon>
        <taxon>Mucoromycota</taxon>
        <taxon>Mucoromycotina</taxon>
        <taxon>Endogonomycetes</taxon>
        <taxon>Endogonales</taxon>
        <taxon>Endogonaceae</taxon>
        <taxon>Jimgerdemannia</taxon>
    </lineage>
</organism>
<dbReference type="InterPro" id="IPR037587">
    <property type="entry name" value="LAMTOR2-like"/>
</dbReference>
<dbReference type="GO" id="GO:0005737">
    <property type="term" value="C:cytoplasm"/>
    <property type="evidence" value="ECO:0007669"/>
    <property type="project" value="UniProtKB-ARBA"/>
</dbReference>
<feature type="region of interest" description="Disordered" evidence="2">
    <location>
        <begin position="386"/>
        <end position="428"/>
    </location>
</feature>
<dbReference type="GO" id="GO:0032008">
    <property type="term" value="P:positive regulation of TOR signaling"/>
    <property type="evidence" value="ECO:0007669"/>
    <property type="project" value="InterPro"/>
</dbReference>
<feature type="domain" description="Roadblock/LAMTOR2" evidence="3">
    <location>
        <begin position="692"/>
        <end position="785"/>
    </location>
</feature>
<dbReference type="Pfam" id="PF03259">
    <property type="entry name" value="Robl_LC7"/>
    <property type="match status" value="1"/>
</dbReference>
<evidence type="ECO:0000256" key="1">
    <source>
        <dbReference type="ARBA" id="ARBA00007191"/>
    </source>
</evidence>
<reference evidence="4 5" key="1">
    <citation type="journal article" date="2018" name="New Phytol.">
        <title>Phylogenomics of Endogonaceae and evolution of mycorrhizas within Mucoromycota.</title>
        <authorList>
            <person name="Chang Y."/>
            <person name="Desiro A."/>
            <person name="Na H."/>
            <person name="Sandor L."/>
            <person name="Lipzen A."/>
            <person name="Clum A."/>
            <person name="Barry K."/>
            <person name="Grigoriev I.V."/>
            <person name="Martin F.M."/>
            <person name="Stajich J.E."/>
            <person name="Smith M.E."/>
            <person name="Bonito G."/>
            <person name="Spatafora J.W."/>
        </authorList>
    </citation>
    <scope>NUCLEOTIDE SEQUENCE [LARGE SCALE GENOMIC DNA]</scope>
    <source>
        <strain evidence="4 5">AD002</strain>
    </source>
</reference>
<dbReference type="SUPFAM" id="SSF48452">
    <property type="entry name" value="TPR-like"/>
    <property type="match status" value="1"/>
</dbReference>
<protein>
    <recommendedName>
        <fullName evidence="3">Roadblock/LAMTOR2 domain-containing protein</fullName>
    </recommendedName>
</protein>
<accession>A0A433Q401</accession>
<dbReference type="PANTHER" id="PTHR13323">
    <property type="entry name" value="LATE ENDOSOMAL/LYSOSOMAL MP1 INTERACTING PROTEIN"/>
    <property type="match status" value="1"/>
</dbReference>
<dbReference type="SMART" id="SM00960">
    <property type="entry name" value="Robl_LC7"/>
    <property type="match status" value="1"/>
</dbReference>
<sequence length="818" mass="89490">MKHPSTVGRDNLRSFYTKTKFPEDDAIIAGKAKEDGNERVRKALEQFGYAFLRAHKGLVFGEVREQQQSRNSAVPPATTADATTSVTVALSVLVESVLGAPSPPDPDAVGASIAKDLLRMTITKAIAILIATVWDLGERAKDTKAPTATRHHLRTSQSQTITLAFDLLAPFDLPAPTAPATASNCILLQPLSIWCSFLAHNHDLLAQIYALARRSEPAVEPRHSSAYTSGRGREVEADAARDVLTRLMALMRGLAARFGEEARAHSGSTPVVDERIAMWPVPEDGELLGMMPLRKFHAGIDLLREADERDGEEGAGDERRVRVARVWMCLKRFAELETFDFIQYNEAENKFIVIDEETKKQQRTRMMRVLATQRLKEQVTSLEQDLSQLAVSPPTSPNRRDRRTSVVLSSGATLPKRQRRESKNRHGGPTIPLRIVTVVVDVSVLMDALPLVKRWAGIGGGLDAAVGGGGVLCEVIVPLDVIDSLDFHKKGMTTTNVHAREAIRFLDQRFRPHNDHANSAPASLNHDGQPASSLAIVGLVSSFLRAQRVSERLEKWEDVAPLWVGPLSYRADKDEGDAAEAVENEEAQPTEMDVPKRFRPVIGCALHYYQNQRRAGVAAAVGTGAGGVQQKAVDVVLVTNDKAMAWWAVWRRLMVVRRAGTIPSLKQSQAYTSPPILPSNQSPHTMLRPRVLSQVLQQSTSGGIKASLLMNNEGSILASSADNDRDARVYAAISANIWATYDKNCSRPGFMGESGEEGLRMVLVECEEGTIAITTVSTMLLCLVAADNVGLGIIIAKANALMRHLEEPLQRVAEYAQA</sequence>
<comment type="similarity">
    <text evidence="1">Belongs to the GAMAD family.</text>
</comment>
<dbReference type="GO" id="GO:0060090">
    <property type="term" value="F:molecular adaptor activity"/>
    <property type="evidence" value="ECO:0007669"/>
    <property type="project" value="InterPro"/>
</dbReference>